<name>A0A376DRQ4_CHRCU</name>
<dbReference type="Pfam" id="PF00132">
    <property type="entry name" value="Hexapep"/>
    <property type="match status" value="1"/>
</dbReference>
<dbReference type="InterPro" id="IPR001451">
    <property type="entry name" value="Hexapep"/>
</dbReference>
<dbReference type="InterPro" id="IPR005881">
    <property type="entry name" value="Ser_O-AcTrfase"/>
</dbReference>
<dbReference type="InterPro" id="IPR045304">
    <property type="entry name" value="LbH_SAT"/>
</dbReference>
<dbReference type="InterPro" id="IPR011004">
    <property type="entry name" value="Trimer_LpxA-like_sf"/>
</dbReference>
<evidence type="ECO:0000313" key="6">
    <source>
        <dbReference type="EMBL" id="STC93312.1"/>
    </source>
</evidence>
<dbReference type="CDD" id="cd03354">
    <property type="entry name" value="LbH_SAT"/>
    <property type="match status" value="1"/>
</dbReference>
<dbReference type="RefSeq" id="WP_228425831.1">
    <property type="nucleotide sequence ID" value="NZ_CP033920.1"/>
</dbReference>
<sequence>MKLKQIIEYIKSDLYRYTASYSLKSFIVQYMINRGFNYCVWLRLSQHHNRFFHKICFIVLNVKRIKYRIDISHKTKIGYGFYLGHSGPLVINPTTIIGNNVNLSQYTSIGANNGNAAVIGDNVYIGPNVCIIENVKIGKNSTIGAGSVVTKDIPENATAVGNYAKVLNYKNPGEYIKNKFVI</sequence>
<dbReference type="EC" id="2.3.1.30" evidence="5"/>
<keyword evidence="2 5" id="KW-0808">Transferase</keyword>
<dbReference type="PIRSF" id="PIRSF000441">
    <property type="entry name" value="CysE"/>
    <property type="match status" value="1"/>
</dbReference>
<keyword evidence="4 5" id="KW-0012">Acyltransferase</keyword>
<dbReference type="Proteomes" id="UP000255224">
    <property type="component" value="Unassembled WGS sequence"/>
</dbReference>
<accession>A0A376DRQ4</accession>
<reference evidence="6 7" key="1">
    <citation type="submission" date="2018-06" db="EMBL/GenBank/DDBJ databases">
        <authorList>
            <consortium name="Pathogen Informatics"/>
            <person name="Doyle S."/>
        </authorList>
    </citation>
    <scope>NUCLEOTIDE SEQUENCE [LARGE SCALE GENOMIC DNA]</scope>
    <source>
        <strain evidence="6 7">NCTC13533</strain>
    </source>
</reference>
<dbReference type="GO" id="GO:0009001">
    <property type="term" value="F:serine O-acetyltransferase activity"/>
    <property type="evidence" value="ECO:0007669"/>
    <property type="project" value="UniProtKB-EC"/>
</dbReference>
<dbReference type="InterPro" id="IPR018357">
    <property type="entry name" value="Hexapep_transf_CS"/>
</dbReference>
<dbReference type="GO" id="GO:0006535">
    <property type="term" value="P:cysteine biosynthetic process from serine"/>
    <property type="evidence" value="ECO:0007669"/>
    <property type="project" value="InterPro"/>
</dbReference>
<protein>
    <recommendedName>
        <fullName evidence="5">Serine acetyltransferase</fullName>
        <ecNumber evidence="5">2.3.1.30</ecNumber>
    </recommendedName>
</protein>
<evidence type="ECO:0000256" key="2">
    <source>
        <dbReference type="ARBA" id="ARBA00022679"/>
    </source>
</evidence>
<comment type="catalytic activity">
    <reaction evidence="5">
        <text>L-serine + acetyl-CoA = O-acetyl-L-serine + CoA</text>
        <dbReference type="Rhea" id="RHEA:24560"/>
        <dbReference type="ChEBI" id="CHEBI:33384"/>
        <dbReference type="ChEBI" id="CHEBI:57287"/>
        <dbReference type="ChEBI" id="CHEBI:57288"/>
        <dbReference type="ChEBI" id="CHEBI:58340"/>
        <dbReference type="EC" id="2.3.1.30"/>
    </reaction>
</comment>
<evidence type="ECO:0000256" key="4">
    <source>
        <dbReference type="ARBA" id="ARBA00023315"/>
    </source>
</evidence>
<dbReference type="SUPFAM" id="SSF51161">
    <property type="entry name" value="Trimeric LpxA-like enzymes"/>
    <property type="match status" value="1"/>
</dbReference>
<dbReference type="Gene3D" id="2.160.10.10">
    <property type="entry name" value="Hexapeptide repeat proteins"/>
    <property type="match status" value="1"/>
</dbReference>
<dbReference type="EMBL" id="UFVQ01000003">
    <property type="protein sequence ID" value="STC93312.1"/>
    <property type="molecule type" value="Genomic_DNA"/>
</dbReference>
<evidence type="ECO:0000256" key="5">
    <source>
        <dbReference type="PIRNR" id="PIRNR000441"/>
    </source>
</evidence>
<dbReference type="AlphaFoldDB" id="A0A376DRQ4"/>
<evidence type="ECO:0000256" key="3">
    <source>
        <dbReference type="ARBA" id="ARBA00022737"/>
    </source>
</evidence>
<gene>
    <name evidence="6" type="primary">cysE_1</name>
    <name evidence="6" type="ORF">NCTC13533_00793</name>
</gene>
<evidence type="ECO:0000256" key="1">
    <source>
        <dbReference type="ARBA" id="ARBA00007274"/>
    </source>
</evidence>
<evidence type="ECO:0000313" key="7">
    <source>
        <dbReference type="Proteomes" id="UP000255224"/>
    </source>
</evidence>
<dbReference type="PANTHER" id="PTHR42811">
    <property type="entry name" value="SERINE ACETYLTRANSFERASE"/>
    <property type="match status" value="1"/>
</dbReference>
<keyword evidence="3" id="KW-0677">Repeat</keyword>
<dbReference type="PROSITE" id="PS00101">
    <property type="entry name" value="HEXAPEP_TRANSFERASES"/>
    <property type="match status" value="1"/>
</dbReference>
<dbReference type="GO" id="GO:0005737">
    <property type="term" value="C:cytoplasm"/>
    <property type="evidence" value="ECO:0007669"/>
    <property type="project" value="InterPro"/>
</dbReference>
<organism evidence="6 7">
    <name type="scientific">Chryseobacterium carnipullorum</name>
    <dbReference type="NCBI Taxonomy" id="1124835"/>
    <lineage>
        <taxon>Bacteria</taxon>
        <taxon>Pseudomonadati</taxon>
        <taxon>Bacteroidota</taxon>
        <taxon>Flavobacteriia</taxon>
        <taxon>Flavobacteriales</taxon>
        <taxon>Weeksellaceae</taxon>
        <taxon>Chryseobacterium group</taxon>
        <taxon>Chryseobacterium</taxon>
    </lineage>
</organism>
<proteinExistence type="inferred from homology"/>
<comment type="similarity">
    <text evidence="1 5">Belongs to the transferase hexapeptide repeat family.</text>
</comment>